<sequence>MAYFKYFNTINYDVRGKKNKPHINVVTNILQRIRLKLEYVKHQSFFAQHTIIDGETPEYLAYTYYGDTELHWVILYAQQATNPFYDWPMDYFDLKKFVIKKYGAANINDINHHEDADGYWVDPTAPGATAVSHFIYEEELNDDKRNINIIRPEFAHEIVKELQQLLK</sequence>
<dbReference type="EMBL" id="UINC01004359">
    <property type="protein sequence ID" value="SVA13749.1"/>
    <property type="molecule type" value="Genomic_DNA"/>
</dbReference>
<evidence type="ECO:0000313" key="1">
    <source>
        <dbReference type="EMBL" id="SVA13749.1"/>
    </source>
</evidence>
<name>A0A381TDC5_9ZZZZ</name>
<dbReference type="InterPro" id="IPR022607">
    <property type="entry name" value="Phage_T4_Gp53_baseplate_wedge"/>
</dbReference>
<organism evidence="1">
    <name type="scientific">marine metagenome</name>
    <dbReference type="NCBI Taxonomy" id="408172"/>
    <lineage>
        <taxon>unclassified sequences</taxon>
        <taxon>metagenomes</taxon>
        <taxon>ecological metagenomes</taxon>
    </lineage>
</organism>
<reference evidence="1" key="1">
    <citation type="submission" date="2018-05" db="EMBL/GenBank/DDBJ databases">
        <authorList>
            <person name="Lanie J.A."/>
            <person name="Ng W.-L."/>
            <person name="Kazmierczak K.M."/>
            <person name="Andrzejewski T.M."/>
            <person name="Davidsen T.M."/>
            <person name="Wayne K.J."/>
            <person name="Tettelin H."/>
            <person name="Glass J.I."/>
            <person name="Rusch D."/>
            <person name="Podicherti R."/>
            <person name="Tsui H.-C.T."/>
            <person name="Winkler M.E."/>
        </authorList>
    </citation>
    <scope>NUCLEOTIDE SEQUENCE</scope>
</reference>
<dbReference type="Pfam" id="PF11246">
    <property type="entry name" value="Phage_gp53"/>
    <property type="match status" value="1"/>
</dbReference>
<protein>
    <recommendedName>
        <fullName evidence="2">Baseplate wedge subunit</fullName>
    </recommendedName>
</protein>
<proteinExistence type="predicted"/>
<gene>
    <name evidence="1" type="ORF">METZ01_LOCUS66603</name>
</gene>
<dbReference type="AlphaFoldDB" id="A0A381TDC5"/>
<evidence type="ECO:0008006" key="2">
    <source>
        <dbReference type="Google" id="ProtNLM"/>
    </source>
</evidence>
<accession>A0A381TDC5</accession>